<dbReference type="Gene3D" id="3.40.50.1820">
    <property type="entry name" value="alpha/beta hydrolase"/>
    <property type="match status" value="1"/>
</dbReference>
<dbReference type="InterPro" id="IPR029058">
    <property type="entry name" value="AB_hydrolase_fold"/>
</dbReference>
<dbReference type="Proteomes" id="UP000799302">
    <property type="component" value="Unassembled WGS sequence"/>
</dbReference>
<proteinExistence type="predicted"/>
<sequence>MTGPYLAKPCGDCCLGGHLHEGEPRGSTEKIHDINTYVAKPSDEKSNGNIVLFFTDVYGIFHNNNLLIMDTFADAGYLCLALDFFQGDNLMNYRDENRKDLPGFDFKAWATKNMEWAMSATPKWIEAAKEKYGKEETKYACVGYCFGAPFVCQELAKDTVSAGAFAHPAFLTEKHFSDLKHPLLLSCAEDDWTFGDDQRHQAEAIMKKDKKRYMVQLFSGVKHGFALRCNLDDPYEKFVKEQSLSGMLQYFDFWLSGSADKFIKVN</sequence>
<evidence type="ECO:0000313" key="2">
    <source>
        <dbReference type="EMBL" id="KAF2670612.1"/>
    </source>
</evidence>
<gene>
    <name evidence="2" type="ORF">BT63DRAFT_242985</name>
</gene>
<dbReference type="SUPFAM" id="SSF53474">
    <property type="entry name" value="alpha/beta-Hydrolases"/>
    <property type="match status" value="1"/>
</dbReference>
<dbReference type="AlphaFoldDB" id="A0A6A6UEL7"/>
<dbReference type="OrthoDB" id="1393670at2759"/>
<evidence type="ECO:0000259" key="1">
    <source>
        <dbReference type="Pfam" id="PF01738"/>
    </source>
</evidence>
<keyword evidence="2" id="KW-0378">Hydrolase</keyword>
<name>A0A6A6UEL7_9PEZI</name>
<accession>A0A6A6UEL7</accession>
<protein>
    <submittedName>
        <fullName evidence="2">Alpha/beta-hydrolase</fullName>
    </submittedName>
</protein>
<dbReference type="InterPro" id="IPR002925">
    <property type="entry name" value="Dienelactn_hydro"/>
</dbReference>
<reference evidence="2" key="1">
    <citation type="journal article" date="2020" name="Stud. Mycol.">
        <title>101 Dothideomycetes genomes: a test case for predicting lifestyles and emergence of pathogens.</title>
        <authorList>
            <person name="Haridas S."/>
            <person name="Albert R."/>
            <person name="Binder M."/>
            <person name="Bloem J."/>
            <person name="Labutti K."/>
            <person name="Salamov A."/>
            <person name="Andreopoulos B."/>
            <person name="Baker S."/>
            <person name="Barry K."/>
            <person name="Bills G."/>
            <person name="Bluhm B."/>
            <person name="Cannon C."/>
            <person name="Castanera R."/>
            <person name="Culley D."/>
            <person name="Daum C."/>
            <person name="Ezra D."/>
            <person name="Gonzalez J."/>
            <person name="Henrissat B."/>
            <person name="Kuo A."/>
            <person name="Liang C."/>
            <person name="Lipzen A."/>
            <person name="Lutzoni F."/>
            <person name="Magnuson J."/>
            <person name="Mondo S."/>
            <person name="Nolan M."/>
            <person name="Ohm R."/>
            <person name="Pangilinan J."/>
            <person name="Park H.-J."/>
            <person name="Ramirez L."/>
            <person name="Alfaro M."/>
            <person name="Sun H."/>
            <person name="Tritt A."/>
            <person name="Yoshinaga Y."/>
            <person name="Zwiers L.-H."/>
            <person name="Turgeon B."/>
            <person name="Goodwin S."/>
            <person name="Spatafora J."/>
            <person name="Crous P."/>
            <person name="Grigoriev I."/>
        </authorList>
    </citation>
    <scope>NUCLEOTIDE SEQUENCE</scope>
    <source>
        <strain evidence="2">CBS 115976</strain>
    </source>
</reference>
<feature type="domain" description="Dienelactone hydrolase" evidence="1">
    <location>
        <begin position="34"/>
        <end position="252"/>
    </location>
</feature>
<evidence type="ECO:0000313" key="3">
    <source>
        <dbReference type="Proteomes" id="UP000799302"/>
    </source>
</evidence>
<dbReference type="Pfam" id="PF01738">
    <property type="entry name" value="DLH"/>
    <property type="match status" value="1"/>
</dbReference>
<organism evidence="2 3">
    <name type="scientific">Microthyrium microscopicum</name>
    <dbReference type="NCBI Taxonomy" id="703497"/>
    <lineage>
        <taxon>Eukaryota</taxon>
        <taxon>Fungi</taxon>
        <taxon>Dikarya</taxon>
        <taxon>Ascomycota</taxon>
        <taxon>Pezizomycotina</taxon>
        <taxon>Dothideomycetes</taxon>
        <taxon>Dothideomycetes incertae sedis</taxon>
        <taxon>Microthyriales</taxon>
        <taxon>Microthyriaceae</taxon>
        <taxon>Microthyrium</taxon>
    </lineage>
</organism>
<dbReference type="PANTHER" id="PTHR17630">
    <property type="entry name" value="DIENELACTONE HYDROLASE"/>
    <property type="match status" value="1"/>
</dbReference>
<keyword evidence="3" id="KW-1185">Reference proteome</keyword>
<dbReference type="GO" id="GO:0016787">
    <property type="term" value="F:hydrolase activity"/>
    <property type="evidence" value="ECO:0007669"/>
    <property type="project" value="UniProtKB-KW"/>
</dbReference>
<dbReference type="EMBL" id="MU004234">
    <property type="protein sequence ID" value="KAF2670612.1"/>
    <property type="molecule type" value="Genomic_DNA"/>
</dbReference>
<dbReference type="PANTHER" id="PTHR17630:SF44">
    <property type="entry name" value="PROTEIN AIM2"/>
    <property type="match status" value="1"/>
</dbReference>